<protein>
    <submittedName>
        <fullName evidence="1">Uncharacterized protein</fullName>
    </submittedName>
</protein>
<dbReference type="EMBL" id="BMHA01000019">
    <property type="protein sequence ID" value="GGI09806.1"/>
    <property type="molecule type" value="Genomic_DNA"/>
</dbReference>
<proteinExistence type="predicted"/>
<gene>
    <name evidence="1" type="ORF">GCM10011354_35900</name>
</gene>
<dbReference type="Proteomes" id="UP000650511">
    <property type="component" value="Unassembled WGS sequence"/>
</dbReference>
<reference evidence="1" key="2">
    <citation type="submission" date="2020-09" db="EMBL/GenBank/DDBJ databases">
        <authorList>
            <person name="Sun Q."/>
            <person name="Zhou Y."/>
        </authorList>
    </citation>
    <scope>NUCLEOTIDE SEQUENCE</scope>
    <source>
        <strain evidence="1">CGMCC 1.14988</strain>
    </source>
</reference>
<accession>A0A8J3ADN3</accession>
<comment type="caution">
    <text evidence="1">The sequence shown here is derived from an EMBL/GenBank/DDBJ whole genome shotgun (WGS) entry which is preliminary data.</text>
</comment>
<evidence type="ECO:0000313" key="2">
    <source>
        <dbReference type="Proteomes" id="UP000650511"/>
    </source>
</evidence>
<reference evidence="1" key="1">
    <citation type="journal article" date="2014" name="Int. J. Syst. Evol. Microbiol.">
        <title>Complete genome sequence of Corynebacterium casei LMG S-19264T (=DSM 44701T), isolated from a smear-ripened cheese.</title>
        <authorList>
            <consortium name="US DOE Joint Genome Institute (JGI-PGF)"/>
            <person name="Walter F."/>
            <person name="Albersmeier A."/>
            <person name="Kalinowski J."/>
            <person name="Ruckert C."/>
        </authorList>
    </citation>
    <scope>NUCLEOTIDE SEQUENCE</scope>
    <source>
        <strain evidence="1">CGMCC 1.14988</strain>
    </source>
</reference>
<organism evidence="1 2">
    <name type="scientific">Egicoccus halophilus</name>
    <dbReference type="NCBI Taxonomy" id="1670830"/>
    <lineage>
        <taxon>Bacteria</taxon>
        <taxon>Bacillati</taxon>
        <taxon>Actinomycetota</taxon>
        <taxon>Nitriliruptoria</taxon>
        <taxon>Egicoccales</taxon>
        <taxon>Egicoccaceae</taxon>
        <taxon>Egicoccus</taxon>
    </lineage>
</organism>
<sequence length="85" mass="8482">MVGERGDVQAGVAHRGVRPARVTGGVGKLRVVVQVRVRDPLTAAEARQTSVPTIGSSGRASAVPGIIASAAAAAPALSTVRRSTA</sequence>
<keyword evidence="2" id="KW-1185">Reference proteome</keyword>
<name>A0A8J3ADN3_9ACTN</name>
<dbReference type="AlphaFoldDB" id="A0A8J3ADN3"/>
<evidence type="ECO:0000313" key="1">
    <source>
        <dbReference type="EMBL" id="GGI09806.1"/>
    </source>
</evidence>